<sequence length="215" mass="22634">MPPFSPRGRNRRSGRGSGPAGSSSSGSSGNGSTPGNGSTSGNGSTGSSSGSAKASQSDLLRLAAARPGAPGEASAQEAGPRRRDRRGRGLRGPMLPPGAPAHRTRAQRFDDLVLDVVEDLDRTWATHLRGTEFAVEDVPPSDPAPWEDGGVLLGRFFPAEAGRPGRVVVYRRPVEVRAVDLEDLADLVRDVVVEQVAHLLARTPEEIDPNFGERS</sequence>
<proteinExistence type="predicted"/>
<dbReference type="CDD" id="cd12954">
    <property type="entry name" value="MMP_TTHA0227_like_1"/>
    <property type="match status" value="1"/>
</dbReference>
<dbReference type="AlphaFoldDB" id="A0A7W3PFX3"/>
<dbReference type="GO" id="GO:0006508">
    <property type="term" value="P:proteolysis"/>
    <property type="evidence" value="ECO:0007669"/>
    <property type="project" value="UniProtKB-KW"/>
</dbReference>
<keyword evidence="3" id="KW-1185">Reference proteome</keyword>
<feature type="compositionally biased region" description="Low complexity" evidence="1">
    <location>
        <begin position="59"/>
        <end position="71"/>
    </location>
</feature>
<dbReference type="GO" id="GO:0008233">
    <property type="term" value="F:peptidase activity"/>
    <property type="evidence" value="ECO:0007669"/>
    <property type="project" value="UniProtKB-KW"/>
</dbReference>
<organism evidence="2 3">
    <name type="scientific">Promicromonospora sukumoe</name>
    <dbReference type="NCBI Taxonomy" id="88382"/>
    <lineage>
        <taxon>Bacteria</taxon>
        <taxon>Bacillati</taxon>
        <taxon>Actinomycetota</taxon>
        <taxon>Actinomycetes</taxon>
        <taxon>Micrococcales</taxon>
        <taxon>Promicromonosporaceae</taxon>
        <taxon>Promicromonospora</taxon>
    </lineage>
</organism>
<evidence type="ECO:0000313" key="2">
    <source>
        <dbReference type="EMBL" id="MBA8810029.1"/>
    </source>
</evidence>
<dbReference type="InterPro" id="IPR010428">
    <property type="entry name" value="Zincin_1"/>
</dbReference>
<dbReference type="RefSeq" id="WP_312877147.1">
    <property type="nucleotide sequence ID" value="NZ_BAAATF010000010.1"/>
</dbReference>
<comment type="caution">
    <text evidence="2">The sequence shown here is derived from an EMBL/GenBank/DDBJ whole genome shotgun (WGS) entry which is preliminary data.</text>
</comment>
<feature type="compositionally biased region" description="Gly residues" evidence="1">
    <location>
        <begin position="28"/>
        <end position="44"/>
    </location>
</feature>
<keyword evidence="2" id="KW-0645">Protease</keyword>
<keyword evidence="2" id="KW-0378">Hydrolase</keyword>
<name>A0A7W3PFX3_9MICO</name>
<protein>
    <submittedName>
        <fullName evidence="2">Putative Zn-dependent protease with MMP-like domain</fullName>
    </submittedName>
</protein>
<dbReference type="Pfam" id="PF06262">
    <property type="entry name" value="Zincin_1"/>
    <property type="match status" value="1"/>
</dbReference>
<accession>A0A7W3PFX3</accession>
<reference evidence="2 3" key="1">
    <citation type="submission" date="2020-07" db="EMBL/GenBank/DDBJ databases">
        <title>Sequencing the genomes of 1000 actinobacteria strains.</title>
        <authorList>
            <person name="Klenk H.-P."/>
        </authorList>
    </citation>
    <scope>NUCLEOTIDE SEQUENCE [LARGE SCALE GENOMIC DNA]</scope>
    <source>
        <strain evidence="2 3">DSM 44121</strain>
    </source>
</reference>
<dbReference type="Proteomes" id="UP000540568">
    <property type="component" value="Unassembled WGS sequence"/>
</dbReference>
<dbReference type="SUPFAM" id="SSF55486">
    <property type="entry name" value="Metalloproteases ('zincins'), catalytic domain"/>
    <property type="match status" value="1"/>
</dbReference>
<evidence type="ECO:0000313" key="3">
    <source>
        <dbReference type="Proteomes" id="UP000540568"/>
    </source>
</evidence>
<evidence type="ECO:0000256" key="1">
    <source>
        <dbReference type="SAM" id="MobiDB-lite"/>
    </source>
</evidence>
<dbReference type="EMBL" id="JACGWV010000002">
    <property type="protein sequence ID" value="MBA8810029.1"/>
    <property type="molecule type" value="Genomic_DNA"/>
</dbReference>
<dbReference type="Gene3D" id="3.30.2010.20">
    <property type="match status" value="1"/>
</dbReference>
<gene>
    <name evidence="2" type="ORF">FHX71_004005</name>
</gene>
<feature type="region of interest" description="Disordered" evidence="1">
    <location>
        <begin position="1"/>
        <end position="106"/>
    </location>
</feature>
<dbReference type="InterPro" id="IPR038555">
    <property type="entry name" value="Zincin_1_sf"/>
</dbReference>